<proteinExistence type="predicted"/>
<name>A0A0D8J9N5_9BACT</name>
<dbReference type="Gene3D" id="1.10.8.340">
    <property type="entry name" value="PG0816-like"/>
    <property type="match status" value="1"/>
</dbReference>
<evidence type="ECO:0000313" key="2">
    <source>
        <dbReference type="Proteomes" id="UP000032544"/>
    </source>
</evidence>
<sequence>MKTTPKELSWFKLSLLHFLYESHPELTDDNDLLNTRSDLAAECYSQAVKNGHNHQEAEELAHKELYKGLHFSKHDTLVTIIWNEFPGIIPLEEAKEFAVRFLPEVVPVFEKYRLNDEFAFSSEFNDLYTELTGAIEIWLEEHEL</sequence>
<dbReference type="Proteomes" id="UP000032544">
    <property type="component" value="Unassembled WGS sequence"/>
</dbReference>
<dbReference type="EMBL" id="JRHC01000002">
    <property type="protein sequence ID" value="KJF43627.1"/>
    <property type="molecule type" value="Genomic_DNA"/>
</dbReference>
<reference evidence="1 2" key="1">
    <citation type="submission" date="2014-09" db="EMBL/GenBank/DDBJ databases">
        <title>Draft Genome Sequence of Draconibacterium sp. JN14CK-3.</title>
        <authorList>
            <person name="Dong C."/>
            <person name="Lai Q."/>
            <person name="Shao Z."/>
        </authorList>
    </citation>
    <scope>NUCLEOTIDE SEQUENCE [LARGE SCALE GENOMIC DNA]</scope>
    <source>
        <strain evidence="1 2">JN14CK-3</strain>
    </source>
</reference>
<comment type="caution">
    <text evidence="1">The sequence shown here is derived from an EMBL/GenBank/DDBJ whole genome shotgun (WGS) entry which is preliminary data.</text>
</comment>
<dbReference type="Pfam" id="PF08989">
    <property type="entry name" value="DUF1896"/>
    <property type="match status" value="1"/>
</dbReference>
<organism evidence="1 2">
    <name type="scientific">Draconibacterium sediminis</name>
    <dbReference type="NCBI Taxonomy" id="1544798"/>
    <lineage>
        <taxon>Bacteria</taxon>
        <taxon>Pseudomonadati</taxon>
        <taxon>Bacteroidota</taxon>
        <taxon>Bacteroidia</taxon>
        <taxon>Marinilabiliales</taxon>
        <taxon>Prolixibacteraceae</taxon>
        <taxon>Draconibacterium</taxon>
    </lineage>
</organism>
<accession>A0A0D8J9N5</accession>
<gene>
    <name evidence="1" type="ORF">LH29_10980</name>
</gene>
<dbReference type="InterPro" id="IPR015082">
    <property type="entry name" value="DUF1896"/>
</dbReference>
<dbReference type="OrthoDB" id="1079392at2"/>
<dbReference type="Gene3D" id="1.10.8.330">
    <property type="entry name" value="PG0816-like"/>
    <property type="match status" value="1"/>
</dbReference>
<dbReference type="SUPFAM" id="SSF140753">
    <property type="entry name" value="PG0816-like"/>
    <property type="match status" value="1"/>
</dbReference>
<dbReference type="InterPro" id="IPR036297">
    <property type="entry name" value="PG0816-like_sf"/>
</dbReference>
<protein>
    <recommendedName>
        <fullName evidence="3">DUF1896 domain-containing protein</fullName>
    </recommendedName>
</protein>
<dbReference type="STRING" id="1544798.LH29_10980"/>
<keyword evidence="2" id="KW-1185">Reference proteome</keyword>
<evidence type="ECO:0008006" key="3">
    <source>
        <dbReference type="Google" id="ProtNLM"/>
    </source>
</evidence>
<dbReference type="AlphaFoldDB" id="A0A0D8J9N5"/>
<evidence type="ECO:0000313" key="1">
    <source>
        <dbReference type="EMBL" id="KJF43627.1"/>
    </source>
</evidence>
<dbReference type="RefSeq" id="WP_045029378.1">
    <property type="nucleotide sequence ID" value="NZ_JRHC01000002.1"/>
</dbReference>